<dbReference type="InterPro" id="IPR051505">
    <property type="entry name" value="C-type_lectin_domain"/>
</dbReference>
<evidence type="ECO:0000256" key="17">
    <source>
        <dbReference type="SAM" id="SignalP"/>
    </source>
</evidence>
<dbReference type="Gene3D" id="3.10.100.10">
    <property type="entry name" value="Mannose-Binding Protein A, subunit A"/>
    <property type="match status" value="1"/>
</dbReference>
<dbReference type="InterPro" id="IPR016186">
    <property type="entry name" value="C-type_lectin-like/link_sf"/>
</dbReference>
<comment type="subunit">
    <text evidence="13">Interacts with ITGAL, ITGAM and ITGB2. Interacts with thrombin/F2; this interaction switches the specificity of thrombin from a procoagulant to an anticoagulant and antifibrinolytic protease. Interacts with ANGP1 and ANGP2; these interactions significantly inhibit the generation of activated PC and TAFIa/CPB2 by the thrombin/thrombomodulin complex. Interacts with PF4; this interaction enhances generation of activated protein C. Interacts with HMGB1; this interaction inhibits HMGB1 inflammatory activity.</text>
</comment>
<name>A0A9N7V395_PLEPL</name>
<dbReference type="InterPro" id="IPR001881">
    <property type="entry name" value="EGF-like_Ca-bd_dom"/>
</dbReference>
<dbReference type="InterPro" id="IPR000742">
    <property type="entry name" value="EGF"/>
</dbReference>
<dbReference type="PANTHER" id="PTHR14789">
    <property type="entry name" value="CHONDROLECTIN VARIANT CHODLFDELTAE"/>
    <property type="match status" value="1"/>
</dbReference>
<comment type="caution">
    <text evidence="19">The sequence shown here is derived from an EMBL/GenBank/DDBJ whole genome shotgun (WGS) entry which is preliminary data.</text>
</comment>
<dbReference type="OrthoDB" id="4062651at2759"/>
<evidence type="ECO:0000256" key="14">
    <source>
        <dbReference type="PROSITE-ProRule" id="PRU00076"/>
    </source>
</evidence>
<dbReference type="Gene3D" id="2.10.25.10">
    <property type="entry name" value="Laminin"/>
    <property type="match status" value="4"/>
</dbReference>
<evidence type="ECO:0000256" key="3">
    <source>
        <dbReference type="ARBA" id="ARBA00022536"/>
    </source>
</evidence>
<organism evidence="19 20">
    <name type="scientific">Pleuronectes platessa</name>
    <name type="common">European plaice</name>
    <dbReference type="NCBI Taxonomy" id="8262"/>
    <lineage>
        <taxon>Eukaryota</taxon>
        <taxon>Metazoa</taxon>
        <taxon>Chordata</taxon>
        <taxon>Craniata</taxon>
        <taxon>Vertebrata</taxon>
        <taxon>Euteleostomi</taxon>
        <taxon>Actinopterygii</taxon>
        <taxon>Neopterygii</taxon>
        <taxon>Teleostei</taxon>
        <taxon>Neoteleostei</taxon>
        <taxon>Acanthomorphata</taxon>
        <taxon>Carangaria</taxon>
        <taxon>Pleuronectiformes</taxon>
        <taxon>Pleuronectoidei</taxon>
        <taxon>Pleuronectidae</taxon>
        <taxon>Pleuronectes</taxon>
    </lineage>
</organism>
<dbReference type="PROSITE" id="PS50026">
    <property type="entry name" value="EGF_3"/>
    <property type="match status" value="1"/>
</dbReference>
<gene>
    <name evidence="19" type="ORF">PLEPLA_LOCUS30997</name>
</gene>
<dbReference type="Pfam" id="PF09064">
    <property type="entry name" value="EGF_Tme5"/>
    <property type="match status" value="1"/>
</dbReference>
<dbReference type="InterPro" id="IPR009030">
    <property type="entry name" value="Growth_fac_rcpt_cys_sf"/>
</dbReference>
<dbReference type="Pfam" id="PF07645">
    <property type="entry name" value="EGF_CA"/>
    <property type="match status" value="2"/>
</dbReference>
<feature type="signal peptide" evidence="17">
    <location>
        <begin position="1"/>
        <end position="24"/>
    </location>
</feature>
<dbReference type="InterPro" id="IPR049883">
    <property type="entry name" value="NOTCH1_EGF-like"/>
</dbReference>
<keyword evidence="4 16" id="KW-0812">Transmembrane</keyword>
<dbReference type="SUPFAM" id="SSF56436">
    <property type="entry name" value="C-type lectin-like"/>
    <property type="match status" value="1"/>
</dbReference>
<evidence type="ECO:0000256" key="7">
    <source>
        <dbReference type="ARBA" id="ARBA00022737"/>
    </source>
</evidence>
<keyword evidence="10 16" id="KW-0472">Membrane</keyword>
<evidence type="ECO:0000256" key="2">
    <source>
        <dbReference type="ARBA" id="ARBA00019822"/>
    </source>
</evidence>
<keyword evidence="6" id="KW-0430">Lectin</keyword>
<evidence type="ECO:0000256" key="9">
    <source>
        <dbReference type="ARBA" id="ARBA00022989"/>
    </source>
</evidence>
<keyword evidence="7" id="KW-0677">Repeat</keyword>
<dbReference type="Proteomes" id="UP001153269">
    <property type="component" value="Unassembled WGS sequence"/>
</dbReference>
<reference evidence="19" key="1">
    <citation type="submission" date="2020-03" db="EMBL/GenBank/DDBJ databases">
        <authorList>
            <person name="Weist P."/>
        </authorList>
    </citation>
    <scope>NUCLEOTIDE SEQUENCE</scope>
</reference>
<dbReference type="InterPro" id="IPR018097">
    <property type="entry name" value="EGF_Ca-bd_CS"/>
</dbReference>
<accession>A0A9N7V395</accession>
<evidence type="ECO:0000256" key="8">
    <source>
        <dbReference type="ARBA" id="ARBA00022974"/>
    </source>
</evidence>
<sequence>MTPTTQALLICVVFLCGLEDAVLALRGHCDDNRCFVLLRQSEDFPGAQRNCSGTGGKLLTISSEQAEETLTGPLSGENGSYWLELQGTGKKPEEAPADLGNCSSVSMSGEGNILVSAKPCRNVLDGFLCQYTFEKPCSRIEADGGAQVRYSTQMGFDVNDSEAFPPGTFAVAEKVGGKYLDSKHLCAFGLWMRAPWNCEVFKGGCEHSCNETTGTCICPEGQALHPNSITCAAKPTGGFPSAVLSCASGQKPAQDGKRCVDVDECKEGEDPCTAEGQECLNTDGGFECRCRDGFDLENGACIDVAICSRCEHMQCVKPTGVYECACMDGFRVSAKDPTKCERHCTERDCEAVCTDDADVQNPEMRHCECPEGYIRDGKALCTDIDECETKRMCDHKCENTFGGFRCSCFEGFRLQGDSMCGPTEDVDEGGSGAPPTQPIPATAHPAAVPSYIRTGSVLGITVFMALCAALLCLLVHTMVKRCGRFELSSFRRPDIDVFYLQQVTTDTYKRLSFDKQFKSDLQRL</sequence>
<dbReference type="GO" id="GO:0004888">
    <property type="term" value="F:transmembrane signaling receptor activity"/>
    <property type="evidence" value="ECO:0007669"/>
    <property type="project" value="InterPro"/>
</dbReference>
<protein>
    <recommendedName>
        <fullName evidence="2">Thrombomodulin</fullName>
    </recommendedName>
</protein>
<dbReference type="PROSITE" id="PS01186">
    <property type="entry name" value="EGF_2"/>
    <property type="match status" value="1"/>
</dbReference>
<evidence type="ECO:0000313" key="19">
    <source>
        <dbReference type="EMBL" id="CAB1443279.1"/>
    </source>
</evidence>
<dbReference type="GO" id="GO:0030246">
    <property type="term" value="F:carbohydrate binding"/>
    <property type="evidence" value="ECO:0007669"/>
    <property type="project" value="UniProtKB-KW"/>
</dbReference>
<dbReference type="InterPro" id="IPR000152">
    <property type="entry name" value="EGF-type_Asp/Asn_hydroxyl_site"/>
</dbReference>
<evidence type="ECO:0000256" key="10">
    <source>
        <dbReference type="ARBA" id="ARBA00023136"/>
    </source>
</evidence>
<dbReference type="SMART" id="SM00179">
    <property type="entry name" value="EGF_CA"/>
    <property type="match status" value="3"/>
</dbReference>
<proteinExistence type="predicted"/>
<evidence type="ECO:0000256" key="15">
    <source>
        <dbReference type="SAM" id="MobiDB-lite"/>
    </source>
</evidence>
<dbReference type="GO" id="GO:0016020">
    <property type="term" value="C:membrane"/>
    <property type="evidence" value="ECO:0007669"/>
    <property type="project" value="UniProtKB-SubCell"/>
</dbReference>
<dbReference type="PROSITE" id="PS01187">
    <property type="entry name" value="EGF_CA"/>
    <property type="match status" value="2"/>
</dbReference>
<dbReference type="AlphaFoldDB" id="A0A9N7V395"/>
<evidence type="ECO:0000256" key="6">
    <source>
        <dbReference type="ARBA" id="ARBA00022734"/>
    </source>
</evidence>
<evidence type="ECO:0000256" key="16">
    <source>
        <dbReference type="SAM" id="Phobius"/>
    </source>
</evidence>
<feature type="transmembrane region" description="Helical" evidence="16">
    <location>
        <begin position="457"/>
        <end position="479"/>
    </location>
</feature>
<dbReference type="EMBL" id="CADEAL010003046">
    <property type="protein sequence ID" value="CAB1443279.1"/>
    <property type="molecule type" value="Genomic_DNA"/>
</dbReference>
<dbReference type="InterPro" id="IPR015149">
    <property type="entry name" value="Tme5_EGF-like"/>
</dbReference>
<keyword evidence="9 16" id="KW-1133">Transmembrane helix</keyword>
<feature type="chain" id="PRO_5040423157" description="Thrombomodulin" evidence="17">
    <location>
        <begin position="25"/>
        <end position="524"/>
    </location>
</feature>
<dbReference type="PIRSF" id="PIRSF001775">
    <property type="entry name" value="CD93/CD141"/>
    <property type="match status" value="1"/>
</dbReference>
<evidence type="ECO:0000256" key="5">
    <source>
        <dbReference type="ARBA" id="ARBA00022729"/>
    </source>
</evidence>
<dbReference type="InterPro" id="IPR016187">
    <property type="entry name" value="CTDL_fold"/>
</dbReference>
<keyword evidence="8" id="KW-0654">Proteoglycan</keyword>
<dbReference type="GO" id="GO:0005509">
    <property type="term" value="F:calcium ion binding"/>
    <property type="evidence" value="ECO:0007669"/>
    <property type="project" value="InterPro"/>
</dbReference>
<evidence type="ECO:0000256" key="4">
    <source>
        <dbReference type="ARBA" id="ARBA00022692"/>
    </source>
</evidence>
<feature type="domain" description="EGF-like" evidence="18">
    <location>
        <begin position="261"/>
        <end position="300"/>
    </location>
</feature>
<comment type="caution">
    <text evidence="14">Lacks conserved residue(s) required for the propagation of feature annotation.</text>
</comment>
<keyword evidence="5 17" id="KW-0732">Signal</keyword>
<keyword evidence="8" id="KW-0325">Glycoprotein</keyword>
<dbReference type="PROSITE" id="PS00010">
    <property type="entry name" value="ASX_HYDROXYL"/>
    <property type="match status" value="2"/>
</dbReference>
<evidence type="ECO:0000256" key="13">
    <source>
        <dbReference type="ARBA" id="ARBA00046453"/>
    </source>
</evidence>
<keyword evidence="3 14" id="KW-0245">EGF-like domain</keyword>
<evidence type="ECO:0000256" key="1">
    <source>
        <dbReference type="ARBA" id="ARBA00004479"/>
    </source>
</evidence>
<dbReference type="SMART" id="SM00181">
    <property type="entry name" value="EGF"/>
    <property type="match status" value="5"/>
</dbReference>
<evidence type="ECO:0000259" key="18">
    <source>
        <dbReference type="PROSITE" id="PS50026"/>
    </source>
</evidence>
<keyword evidence="11" id="KW-1015">Disulfide bond</keyword>
<feature type="region of interest" description="Disordered" evidence="15">
    <location>
        <begin position="422"/>
        <end position="441"/>
    </location>
</feature>
<dbReference type="SUPFAM" id="SSF57184">
    <property type="entry name" value="Growth factor receptor domain"/>
    <property type="match status" value="1"/>
</dbReference>
<comment type="function">
    <text evidence="12">Endothelial cell receptor that plays a critical role in regulating several physiological processes including hemostasis, coagulation, fibrinolysis, inflammation, and angiogenesis. Acts as a cofactor for thrombin activation of protein C/PROC on the surface of vascular endothelial cells leading to initiation of the activated protein C anticoagulant pathway. Also accelerates the activation of the plasma carboxypeptidase B2/CPB2, which catalyzes removal of C-terminal basic amino acids from its substrates including kinins or anaphylatoxins leading to fibrinolysis inhibition. Plays critical protective roles in changing the cleavage specificity of protease-activated receptor 1/PAR1, inhibiting endothelial cell permeability and inflammation. Suppresses inflammation distinctly from its anticoagulant cofactor activity by sequestering HMGB1 thereby preventing it from engaging cellular receptors such as RAGE and contributing to the inflammatory response.</text>
</comment>
<comment type="subcellular location">
    <subcellularLocation>
        <location evidence="1">Membrane</location>
        <topology evidence="1">Single-pass type I membrane protein</topology>
    </subcellularLocation>
</comment>
<evidence type="ECO:0000256" key="12">
    <source>
        <dbReference type="ARBA" id="ARBA00045242"/>
    </source>
</evidence>
<evidence type="ECO:0000313" key="20">
    <source>
        <dbReference type="Proteomes" id="UP001153269"/>
    </source>
</evidence>
<keyword evidence="20" id="KW-1185">Reference proteome</keyword>
<evidence type="ECO:0000256" key="11">
    <source>
        <dbReference type="ARBA" id="ARBA00023157"/>
    </source>
</evidence>
<dbReference type="CDD" id="cd00054">
    <property type="entry name" value="EGF_CA"/>
    <property type="match status" value="2"/>
</dbReference>